<evidence type="ECO:0000313" key="5">
    <source>
        <dbReference type="Proteomes" id="UP000428260"/>
    </source>
</evidence>
<reference evidence="4 5" key="1">
    <citation type="submission" date="2019-11" db="EMBL/GenBank/DDBJ databases">
        <authorList>
            <person name="Zheng R.K."/>
            <person name="Sun C.M."/>
        </authorList>
    </citation>
    <scope>NUCLEOTIDE SEQUENCE [LARGE SCALE GENOMIC DNA]</scope>
    <source>
        <strain evidence="4 5">WC007</strain>
    </source>
</reference>
<keyword evidence="2" id="KW-0472">Membrane</keyword>
<evidence type="ECO:0000256" key="2">
    <source>
        <dbReference type="SAM" id="Phobius"/>
    </source>
</evidence>
<gene>
    <name evidence="4" type="primary">traM</name>
    <name evidence="4" type="ORF">GM418_21120</name>
</gene>
<feature type="region of interest" description="Disordered" evidence="1">
    <location>
        <begin position="123"/>
        <end position="163"/>
    </location>
</feature>
<evidence type="ECO:0000256" key="1">
    <source>
        <dbReference type="SAM" id="MobiDB-lite"/>
    </source>
</evidence>
<organism evidence="4 5">
    <name type="scientific">Maribellus comscasis</name>
    <dbReference type="NCBI Taxonomy" id="2681766"/>
    <lineage>
        <taxon>Bacteria</taxon>
        <taxon>Pseudomonadati</taxon>
        <taxon>Bacteroidota</taxon>
        <taxon>Bacteroidia</taxon>
        <taxon>Marinilabiliales</taxon>
        <taxon>Prolixibacteraceae</taxon>
        <taxon>Maribellus</taxon>
    </lineage>
</organism>
<name>A0A6I6K0K1_9BACT</name>
<feature type="domain" description="Conjugative transposon TraM C-terminal" evidence="3">
    <location>
        <begin position="233"/>
        <end position="375"/>
    </location>
</feature>
<accession>A0A6I6K0K1</accession>
<dbReference type="EMBL" id="CP046401">
    <property type="protein sequence ID" value="QGY46077.1"/>
    <property type="molecule type" value="Genomic_DNA"/>
</dbReference>
<dbReference type="Proteomes" id="UP000428260">
    <property type="component" value="Chromosome"/>
</dbReference>
<dbReference type="RefSeq" id="WP_158869215.1">
    <property type="nucleotide sequence ID" value="NZ_CP046401.1"/>
</dbReference>
<feature type="transmembrane region" description="Helical" evidence="2">
    <location>
        <begin position="12"/>
        <end position="30"/>
    </location>
</feature>
<sequence>MKNYLKKNKGLFLLPLGLIPFLILIFYVLGGGKDNEQVQQQQAQAADGANYVLPEAEKSIGIMDKMEAYRQGATENELANVQLREDSIEIQQAPVDSTQEGLSLLAQQNQKLPENLLAHIKQKEKEARKELAEPGQKKESRPVPQKQHSGFPAKRQNTEPKKDLVKQVTGIEELDKVFDENRTLNRQNDSLKFYLQQSQNRLEQIEKAQNASFSLDKKTNVGFNRNEEKSKLIKAEIYETTTVLDGNRVKLRLLEATRINGQEVPENTFIYGICKVRNERLHIEISQMPVGEDFLPVKLAIYDLDGMPGLYVPDNVARKVTQEVGGSTNTSSLFGMTDDPLTYAGIRAADRTTQILLKRVRLKKVTVRKNTIVYLINQN</sequence>
<proteinExistence type="predicted"/>
<dbReference type="InterPro" id="IPR055407">
    <property type="entry name" value="TraM_C"/>
</dbReference>
<evidence type="ECO:0000313" key="4">
    <source>
        <dbReference type="EMBL" id="QGY46077.1"/>
    </source>
</evidence>
<keyword evidence="2" id="KW-0812">Transmembrane</keyword>
<evidence type="ECO:0000259" key="3">
    <source>
        <dbReference type="Pfam" id="PF12508"/>
    </source>
</evidence>
<feature type="compositionally biased region" description="Basic and acidic residues" evidence="1">
    <location>
        <begin position="123"/>
        <end position="141"/>
    </location>
</feature>
<keyword evidence="2" id="KW-1133">Transmembrane helix</keyword>
<dbReference type="Pfam" id="PF12508">
    <property type="entry name" value="Transposon_TraM"/>
    <property type="match status" value="1"/>
</dbReference>
<dbReference type="AlphaFoldDB" id="A0A6I6K0K1"/>
<dbReference type="KEGG" id="mcos:GM418_21120"/>
<protein>
    <submittedName>
        <fullName evidence="4">Conjugative transposon protein TraM</fullName>
    </submittedName>
</protein>
<keyword evidence="5" id="KW-1185">Reference proteome</keyword>